<gene>
    <name evidence="1" type="ORF">DVR09_15390</name>
</gene>
<proteinExistence type="predicted"/>
<accession>A0A345YIT5</accession>
<evidence type="ECO:0000313" key="2">
    <source>
        <dbReference type="Proteomes" id="UP000254508"/>
    </source>
</evidence>
<sequence>MSKLIHLKPTLHRSFQRACARYEKLGARIMAVGVNKAPSHLLKQIDHARDRMYDLAGRCHAVECAVDHAVNPEPVHLGDLLSPDEFTKSLLK</sequence>
<evidence type="ECO:0000313" key="1">
    <source>
        <dbReference type="EMBL" id="AXK43837.1"/>
    </source>
</evidence>
<protein>
    <submittedName>
        <fullName evidence="1">Uncharacterized protein</fullName>
    </submittedName>
</protein>
<dbReference type="Proteomes" id="UP000254508">
    <property type="component" value="Plasmid unnamed"/>
</dbReference>
<keyword evidence="1" id="KW-0614">Plasmid</keyword>
<geneLocation type="plasmid" evidence="1 2">
    <name>unnamed</name>
</geneLocation>
<organism evidence="1 2">
    <name type="scientific">Erythrobacter aureus</name>
    <dbReference type="NCBI Taxonomy" id="2182384"/>
    <lineage>
        <taxon>Bacteria</taxon>
        <taxon>Pseudomonadati</taxon>
        <taxon>Pseudomonadota</taxon>
        <taxon>Alphaproteobacteria</taxon>
        <taxon>Sphingomonadales</taxon>
        <taxon>Erythrobacteraceae</taxon>
        <taxon>Erythrobacter/Porphyrobacter group</taxon>
        <taxon>Erythrobacter</taxon>
    </lineage>
</organism>
<dbReference type="KEGG" id="err:DVR09_15390"/>
<reference evidence="1 2" key="1">
    <citation type="submission" date="2018-07" db="EMBL/GenBank/DDBJ databases">
        <title>Genome sequence of Erythrobacter strain YH-07, an antagonistic bacterium isolated from Yellow Sea.</title>
        <authorList>
            <person name="Tang T."/>
            <person name="Liu Q."/>
            <person name="Sun X."/>
        </authorList>
    </citation>
    <scope>NUCLEOTIDE SEQUENCE [LARGE SCALE GENOMIC DNA]</scope>
    <source>
        <strain evidence="1 2">YH-07</strain>
        <plasmid evidence="1 2">unnamed</plasmid>
    </source>
</reference>
<dbReference type="EMBL" id="CP031358">
    <property type="protein sequence ID" value="AXK43837.1"/>
    <property type="molecule type" value="Genomic_DNA"/>
</dbReference>
<keyword evidence="2" id="KW-1185">Reference proteome</keyword>
<dbReference type="RefSeq" id="WP_115418150.1">
    <property type="nucleotide sequence ID" value="NZ_CP031358.1"/>
</dbReference>
<name>A0A345YIT5_9SPHN</name>
<dbReference type="AlphaFoldDB" id="A0A345YIT5"/>